<dbReference type="EC" id="2.3.-.-" evidence="2"/>
<dbReference type="CDD" id="cd04301">
    <property type="entry name" value="NAT_SF"/>
    <property type="match status" value="1"/>
</dbReference>
<keyword evidence="2" id="KW-0012">Acyltransferase</keyword>
<sequence>MYLQTERLIIRDFQVSDWQDVYSYTSNPIVMKYIPEGVFTEQQAEQFVKEQQSKGKPADKFAVVLKDREQLVGHLSFERYFGDHTYEIGWVFHPSYYNKGYATEAAQAVIAYGFQQLNLHRIVATCQPENPASYKVMEKIGMRKEGFFKQCIPYENGWWDELYYAILQSEWVERVAAKK</sequence>
<dbReference type="InterPro" id="IPR051531">
    <property type="entry name" value="N-acetyltransferase"/>
</dbReference>
<gene>
    <name evidence="2" type="ORF">ACFSJH_15820</name>
</gene>
<dbReference type="EMBL" id="JBHUHO010000037">
    <property type="protein sequence ID" value="MFD2117197.1"/>
    <property type="molecule type" value="Genomic_DNA"/>
</dbReference>
<evidence type="ECO:0000259" key="1">
    <source>
        <dbReference type="PROSITE" id="PS51186"/>
    </source>
</evidence>
<dbReference type="InterPro" id="IPR016181">
    <property type="entry name" value="Acyl_CoA_acyltransferase"/>
</dbReference>
<dbReference type="PANTHER" id="PTHR43792">
    <property type="entry name" value="GNAT FAMILY, PUTATIVE (AFU_ORTHOLOGUE AFUA_3G00765)-RELATED-RELATED"/>
    <property type="match status" value="1"/>
</dbReference>
<reference evidence="3" key="1">
    <citation type="journal article" date="2019" name="Int. J. Syst. Evol. Microbiol.">
        <title>The Global Catalogue of Microorganisms (GCM) 10K type strain sequencing project: providing services to taxonomists for standard genome sequencing and annotation.</title>
        <authorList>
            <consortium name="The Broad Institute Genomics Platform"/>
            <consortium name="The Broad Institute Genome Sequencing Center for Infectious Disease"/>
            <person name="Wu L."/>
            <person name="Ma J."/>
        </authorList>
    </citation>
    <scope>NUCLEOTIDE SEQUENCE [LARGE SCALE GENOMIC DNA]</scope>
    <source>
        <strain evidence="3">GH52</strain>
    </source>
</reference>
<dbReference type="InterPro" id="IPR000182">
    <property type="entry name" value="GNAT_dom"/>
</dbReference>
<protein>
    <submittedName>
        <fullName evidence="2">GNAT family N-acetyltransferase</fullName>
        <ecNumber evidence="2">2.3.-.-</ecNumber>
    </submittedName>
</protein>
<proteinExistence type="predicted"/>
<keyword evidence="2" id="KW-0808">Transferase</keyword>
<accession>A0ABW4YNU6</accession>
<dbReference type="Proteomes" id="UP001597362">
    <property type="component" value="Unassembled WGS sequence"/>
</dbReference>
<dbReference type="Pfam" id="PF13302">
    <property type="entry name" value="Acetyltransf_3"/>
    <property type="match status" value="1"/>
</dbReference>
<dbReference type="RefSeq" id="WP_377774134.1">
    <property type="nucleotide sequence ID" value="NZ_JBHUHO010000037.1"/>
</dbReference>
<organism evidence="2 3">
    <name type="scientific">Paenibacillus yanchengensis</name>
    <dbReference type="NCBI Taxonomy" id="2035833"/>
    <lineage>
        <taxon>Bacteria</taxon>
        <taxon>Bacillati</taxon>
        <taxon>Bacillota</taxon>
        <taxon>Bacilli</taxon>
        <taxon>Bacillales</taxon>
        <taxon>Paenibacillaceae</taxon>
        <taxon>Paenibacillus</taxon>
    </lineage>
</organism>
<dbReference type="Gene3D" id="3.40.630.30">
    <property type="match status" value="1"/>
</dbReference>
<dbReference type="GO" id="GO:0016746">
    <property type="term" value="F:acyltransferase activity"/>
    <property type="evidence" value="ECO:0007669"/>
    <property type="project" value="UniProtKB-KW"/>
</dbReference>
<evidence type="ECO:0000313" key="3">
    <source>
        <dbReference type="Proteomes" id="UP001597362"/>
    </source>
</evidence>
<keyword evidence="3" id="KW-1185">Reference proteome</keyword>
<dbReference type="PROSITE" id="PS51186">
    <property type="entry name" value="GNAT"/>
    <property type="match status" value="1"/>
</dbReference>
<dbReference type="SUPFAM" id="SSF55729">
    <property type="entry name" value="Acyl-CoA N-acyltransferases (Nat)"/>
    <property type="match status" value="1"/>
</dbReference>
<evidence type="ECO:0000313" key="2">
    <source>
        <dbReference type="EMBL" id="MFD2117197.1"/>
    </source>
</evidence>
<dbReference type="PANTHER" id="PTHR43792:SF5">
    <property type="entry name" value="RIBOSOMAL-PROTEIN-SERINE ACETYLTRANSFERASE"/>
    <property type="match status" value="1"/>
</dbReference>
<comment type="caution">
    <text evidence="2">The sequence shown here is derived from an EMBL/GenBank/DDBJ whole genome shotgun (WGS) entry which is preliminary data.</text>
</comment>
<name>A0ABW4YNU6_9BACL</name>
<feature type="domain" description="N-acetyltransferase" evidence="1">
    <location>
        <begin position="8"/>
        <end position="165"/>
    </location>
</feature>